<gene>
    <name evidence="1" type="ORF">I3842_Q111600</name>
</gene>
<evidence type="ECO:0000313" key="1">
    <source>
        <dbReference type="EMBL" id="KAG6619039.1"/>
    </source>
</evidence>
<comment type="caution">
    <text evidence="1">The sequence shown here is derived from an EMBL/GenBank/DDBJ whole genome shotgun (WGS) entry which is preliminary data.</text>
</comment>
<dbReference type="Proteomes" id="UP000811246">
    <property type="component" value="Unassembled WGS sequence"/>
</dbReference>
<proteinExistence type="predicted"/>
<reference evidence="1" key="1">
    <citation type="submission" date="2021-01" db="EMBL/GenBank/DDBJ databases">
        <authorList>
            <person name="Lovell J.T."/>
            <person name="Bentley N."/>
            <person name="Bhattarai G."/>
            <person name="Jenkins J.W."/>
            <person name="Sreedasyam A."/>
            <person name="Alarcon Y."/>
            <person name="Bock C."/>
            <person name="Boston L."/>
            <person name="Carlson J."/>
            <person name="Cervantes K."/>
            <person name="Clermont K."/>
            <person name="Krom N."/>
            <person name="Kubenka K."/>
            <person name="Mamidi S."/>
            <person name="Mattison C."/>
            <person name="Monteros M."/>
            <person name="Pisani C."/>
            <person name="Plott C."/>
            <person name="Rajasekar S."/>
            <person name="Rhein H.S."/>
            <person name="Rohla C."/>
            <person name="Song M."/>
            <person name="Hilaire R.S."/>
            <person name="Shu S."/>
            <person name="Wells L."/>
            <person name="Wang X."/>
            <person name="Webber J."/>
            <person name="Heerema R.J."/>
            <person name="Klein P."/>
            <person name="Conner P."/>
            <person name="Grauke L."/>
            <person name="Grimwood J."/>
            <person name="Schmutz J."/>
            <person name="Randall J.J."/>
        </authorList>
    </citation>
    <scope>NUCLEOTIDE SEQUENCE</scope>
    <source>
        <tissue evidence="1">Leaf</tissue>
    </source>
</reference>
<dbReference type="EMBL" id="MU228988">
    <property type="protein sequence ID" value="KAG6619039.1"/>
    <property type="molecule type" value="Genomic_DNA"/>
</dbReference>
<protein>
    <submittedName>
        <fullName evidence="1">Uncharacterized protein</fullName>
    </submittedName>
</protein>
<sequence>MMMMHVVVLELIEGFGRTMNKKTTNQDHHSQRILLHLLCTYRMQTMQAVPPLHVPHASHEAPSIQPRCHANSAAAPLLHCRVLNQSAPISFVVSEM</sequence>
<organism evidence="1 2">
    <name type="scientific">Carya illinoinensis</name>
    <name type="common">Pecan</name>
    <dbReference type="NCBI Taxonomy" id="32201"/>
    <lineage>
        <taxon>Eukaryota</taxon>
        <taxon>Viridiplantae</taxon>
        <taxon>Streptophyta</taxon>
        <taxon>Embryophyta</taxon>
        <taxon>Tracheophyta</taxon>
        <taxon>Spermatophyta</taxon>
        <taxon>Magnoliopsida</taxon>
        <taxon>eudicotyledons</taxon>
        <taxon>Gunneridae</taxon>
        <taxon>Pentapetalae</taxon>
        <taxon>rosids</taxon>
        <taxon>fabids</taxon>
        <taxon>Fagales</taxon>
        <taxon>Juglandaceae</taxon>
        <taxon>Carya</taxon>
    </lineage>
</organism>
<name>A0A922D6M2_CARIL</name>
<evidence type="ECO:0000313" key="2">
    <source>
        <dbReference type="Proteomes" id="UP000811246"/>
    </source>
</evidence>
<accession>A0A922D6M2</accession>
<dbReference type="AlphaFoldDB" id="A0A922D6M2"/>